<name>A0ABT0JVV3_9ACTN</name>
<dbReference type="Pfam" id="PF00296">
    <property type="entry name" value="Bac_luciferase"/>
    <property type="match status" value="1"/>
</dbReference>
<evidence type="ECO:0000313" key="3">
    <source>
        <dbReference type="Proteomes" id="UP001201873"/>
    </source>
</evidence>
<dbReference type="Proteomes" id="UP001201873">
    <property type="component" value="Unassembled WGS sequence"/>
</dbReference>
<accession>A0ABT0JVV3</accession>
<organism evidence="2 3">
    <name type="scientific">Frankia umida</name>
    <dbReference type="NCBI Taxonomy" id="573489"/>
    <lineage>
        <taxon>Bacteria</taxon>
        <taxon>Bacillati</taxon>
        <taxon>Actinomycetota</taxon>
        <taxon>Actinomycetes</taxon>
        <taxon>Frankiales</taxon>
        <taxon>Frankiaceae</taxon>
        <taxon>Frankia</taxon>
    </lineage>
</organism>
<dbReference type="Gene3D" id="3.20.20.30">
    <property type="entry name" value="Luciferase-like domain"/>
    <property type="match status" value="1"/>
</dbReference>
<protein>
    <submittedName>
        <fullName evidence="2">TIGR03620 family F420-dependent LLM class oxidoreductase</fullName>
    </submittedName>
</protein>
<proteinExistence type="predicted"/>
<dbReference type="EMBL" id="JALKFT010000004">
    <property type="protein sequence ID" value="MCK9875352.1"/>
    <property type="molecule type" value="Genomic_DNA"/>
</dbReference>
<dbReference type="RefSeq" id="WP_248823791.1">
    <property type="nucleotide sequence ID" value="NZ_JALKFT010000004.1"/>
</dbReference>
<evidence type="ECO:0000313" key="2">
    <source>
        <dbReference type="EMBL" id="MCK9875352.1"/>
    </source>
</evidence>
<feature type="domain" description="Luciferase-like" evidence="1">
    <location>
        <begin position="21"/>
        <end position="229"/>
    </location>
</feature>
<dbReference type="InterPro" id="IPR036661">
    <property type="entry name" value="Luciferase-like_sf"/>
</dbReference>
<dbReference type="InterPro" id="IPR050564">
    <property type="entry name" value="F420-G6PD/mer"/>
</dbReference>
<dbReference type="InterPro" id="IPR011251">
    <property type="entry name" value="Luciferase-like_dom"/>
</dbReference>
<gene>
    <name evidence="2" type="ORF">MXD59_06085</name>
</gene>
<keyword evidence="3" id="KW-1185">Reference proteome</keyword>
<dbReference type="PANTHER" id="PTHR43244:SF2">
    <property type="entry name" value="CONSERVED HYPOTHETICAL ALANINE AND PROLINE-RICH PROTEIN"/>
    <property type="match status" value="1"/>
</dbReference>
<sequence>MSAAALPGPVGLWGGFLDRLPAAQAVEAVREVEAAGVASLWLPEHSGVDPFVRAALYLSATTHLTVALGVATIYARDPEAMVAVSSTLEEAFPGRFILGLGVSHRSMVEARGHTFGPPLATMRAYLAAMDAAAGQRRRPPTVLGALGPKMMTLAGTAADGAHTYFAPVPHTAAIRAALGPGRFLAPAQMVALTDADGAVDQDAVRQYLRFCLSLPNYTANLARYGFTDEDFAAVSDPLVDALVVADDPDLLGERVSAHLKAGADQVVLQFVPPPHADVIRGRLVARELATVTPS</sequence>
<comment type="caution">
    <text evidence="2">The sequence shown here is derived from an EMBL/GenBank/DDBJ whole genome shotgun (WGS) entry which is preliminary data.</text>
</comment>
<dbReference type="InterPro" id="IPR019922">
    <property type="entry name" value="Lucif-like_OxRdatse_MSMEG_4141"/>
</dbReference>
<dbReference type="SUPFAM" id="SSF51679">
    <property type="entry name" value="Bacterial luciferase-like"/>
    <property type="match status" value="1"/>
</dbReference>
<dbReference type="NCBIfam" id="TIGR03620">
    <property type="entry name" value="F420_MSMEG_4141"/>
    <property type="match status" value="1"/>
</dbReference>
<reference evidence="2 3" key="1">
    <citation type="submission" date="2022-04" db="EMBL/GenBank/DDBJ databases">
        <title>Genome diversity in the genus Frankia.</title>
        <authorList>
            <person name="Carlos-Shanley C."/>
            <person name="Hahn D."/>
        </authorList>
    </citation>
    <scope>NUCLEOTIDE SEQUENCE [LARGE SCALE GENOMIC DNA]</scope>
    <source>
        <strain evidence="2 3">Ag45/Mut15</strain>
    </source>
</reference>
<evidence type="ECO:0000259" key="1">
    <source>
        <dbReference type="Pfam" id="PF00296"/>
    </source>
</evidence>
<dbReference type="PANTHER" id="PTHR43244">
    <property type="match status" value="1"/>
</dbReference>